<dbReference type="GO" id="GO:0006355">
    <property type="term" value="P:regulation of DNA-templated transcription"/>
    <property type="evidence" value="ECO:0007669"/>
    <property type="project" value="InterPro"/>
</dbReference>
<dbReference type="PANTHER" id="PTHR10880:SF15">
    <property type="entry name" value="MSL COMPLEX SUBUNIT 3"/>
    <property type="match status" value="1"/>
</dbReference>
<feature type="compositionally biased region" description="Polar residues" evidence="8">
    <location>
        <begin position="103"/>
        <end position="113"/>
    </location>
</feature>
<reference evidence="10" key="1">
    <citation type="submission" date="2020-09" db="EMBL/GenBank/DDBJ databases">
        <title>Comparative genome analyses of four rice-infecting Rhizoctonia solani isolates reveal extensive enrichment of homogalacturonan modification genes.</title>
        <authorList>
            <person name="Lee D.-Y."/>
            <person name="Jeon J."/>
            <person name="Kim K.-T."/>
            <person name="Cheong K."/>
            <person name="Song H."/>
            <person name="Choi G."/>
            <person name="Ko J."/>
            <person name="Opiyo S.O."/>
            <person name="Zuo S."/>
            <person name="Madhav S."/>
            <person name="Lee Y.-H."/>
            <person name="Wang G.-L."/>
        </authorList>
    </citation>
    <scope>NUCLEOTIDE SEQUENCE</scope>
    <source>
        <strain evidence="10">AG1-IA B2</strain>
    </source>
</reference>
<dbReference type="GO" id="GO:0031011">
    <property type="term" value="C:Ino80 complex"/>
    <property type="evidence" value="ECO:0007669"/>
    <property type="project" value="InterPro"/>
</dbReference>
<dbReference type="SMART" id="SM01406">
    <property type="entry name" value="PAPA-1"/>
    <property type="match status" value="1"/>
</dbReference>
<keyword evidence="4" id="KW-0156">Chromatin regulator</keyword>
<dbReference type="InterPro" id="IPR008676">
    <property type="entry name" value="MRG"/>
</dbReference>
<keyword evidence="6" id="KW-0804">Transcription</keyword>
<feature type="compositionally biased region" description="Gly residues" evidence="8">
    <location>
        <begin position="653"/>
        <end position="663"/>
    </location>
</feature>
<dbReference type="Gene3D" id="1.10.274.30">
    <property type="entry name" value="MRG domain"/>
    <property type="match status" value="1"/>
</dbReference>
<dbReference type="PANTHER" id="PTHR10880">
    <property type="entry name" value="MORTALITY FACTOR 4-LIKE PROTEIN"/>
    <property type="match status" value="1"/>
</dbReference>
<comment type="caution">
    <text evidence="10">The sequence shown here is derived from an EMBL/GenBank/DDBJ whole genome shotgun (WGS) entry which is preliminary data.</text>
</comment>
<evidence type="ECO:0000313" key="10">
    <source>
        <dbReference type="EMBL" id="KAF8752748.1"/>
    </source>
</evidence>
<gene>
    <name evidence="10" type="ORF">RHS01_07331</name>
</gene>
<feature type="compositionally biased region" description="Basic and acidic residues" evidence="8">
    <location>
        <begin position="317"/>
        <end position="328"/>
    </location>
</feature>
<organism evidence="10 11">
    <name type="scientific">Rhizoctonia solani</name>
    <dbReference type="NCBI Taxonomy" id="456999"/>
    <lineage>
        <taxon>Eukaryota</taxon>
        <taxon>Fungi</taxon>
        <taxon>Dikarya</taxon>
        <taxon>Basidiomycota</taxon>
        <taxon>Agaricomycotina</taxon>
        <taxon>Agaricomycetes</taxon>
        <taxon>Cantharellales</taxon>
        <taxon>Ceratobasidiaceae</taxon>
        <taxon>Rhizoctonia</taxon>
    </lineage>
</organism>
<evidence type="ECO:0000256" key="1">
    <source>
        <dbReference type="ARBA" id="ARBA00004123"/>
    </source>
</evidence>
<feature type="compositionally biased region" description="Acidic residues" evidence="8">
    <location>
        <begin position="303"/>
        <end position="316"/>
    </location>
</feature>
<feature type="region of interest" description="Disordered" evidence="8">
    <location>
        <begin position="103"/>
        <end position="141"/>
    </location>
</feature>
<dbReference type="GO" id="GO:0032221">
    <property type="term" value="C:Rpd3S complex"/>
    <property type="evidence" value="ECO:0007669"/>
    <property type="project" value="TreeGrafter"/>
</dbReference>
<sequence>MMEKPMRKRSNGRGHHVALCQTIITIGGVGKILAEIVLEKNAITQIIGEGGTRGEKKTEQEEYANEERHRGMAPVPRNSLNVSSAQSIVPDRVIPLMIVKQQGTTPERPTSAPTHRRHPLTQTGGMSPINRSPGVRDTGSEGVAKDTLNTEQWFSKMHHPPAPSDDRKHRDLFAVVMPPLGWRKSVDGAKGKKITTNQDQTDTTPVFNKPPPVPGLAGVAIEALGVTSLGIVNPTQSQPTPVEDSEAMDIDEPSTENSTPAPGASAIPTGSSSNAEMTPPHQVHLLSALLVEVEVGAGVVVEEAEEDGGEEEEAEKSEESPAEEHDSPESDASSAMGEDEFPRPAFEDASEQPEEGDTMIDADGDEDADEDGDIDADGEVDIDPDVPIDSDEDAGSLLDMDMPDQTIPDSDGDPDMSMMSVSSKRLTARQAALIAGGSDAKHVMLPEATGRKAQKTEAEIALRRSETARKRKHQDAQRLEDEKTETINRLLKKQSVRARNKKALDTPVNEAVAPGEEPAVTAVVDNRPRVPCYRWVSSARDASPTLSFSVPENMADFPHEPNASLLAASAQPVIRPVATCAVSGCTAQRKYRLSGAPNFETGAWWKQSWDEWVLPSRLLKWNDTNLTIQKNLVSQTKQAGPGAGGSSKAIGASSGGMAAGGRGAARKEGRKRGREEDEATKKPEMKLEIPDVLKVQLVDDWEAVTKSNRLVPLPRTPNYQAADVSNRTPVIVAGLQLYFDKSVGANLLYRFERAQYMELRRRYVAGPQVMAGEPKDLSTIYGAEHLLRLIVNLPSMIAQTTMDTESVALLKEYVEYLLQYLVQERERLFLKEYEHASPHYQNISRA</sequence>
<feature type="compositionally biased region" description="Basic and acidic residues" evidence="8">
    <location>
        <begin position="52"/>
        <end position="70"/>
    </location>
</feature>
<comment type="similarity">
    <text evidence="2">Belongs to the MRG family.</text>
</comment>
<dbReference type="PROSITE" id="PS51640">
    <property type="entry name" value="MRG"/>
    <property type="match status" value="1"/>
</dbReference>
<protein>
    <recommendedName>
        <fullName evidence="3">Chromatin modification-related protein EAF3</fullName>
    </recommendedName>
</protein>
<dbReference type="Pfam" id="PF04795">
    <property type="entry name" value="PAPA-1"/>
    <property type="match status" value="1"/>
</dbReference>
<dbReference type="InterPro" id="IPR038217">
    <property type="entry name" value="MRG_C_sf"/>
</dbReference>
<dbReference type="EMBL" id="JACYCF010000014">
    <property type="protein sequence ID" value="KAF8752748.1"/>
    <property type="molecule type" value="Genomic_DNA"/>
</dbReference>
<evidence type="ECO:0000313" key="11">
    <source>
        <dbReference type="Proteomes" id="UP000614334"/>
    </source>
</evidence>
<feature type="region of interest" description="Disordered" evidence="8">
    <location>
        <begin position="52"/>
        <end position="78"/>
    </location>
</feature>
<dbReference type="InterPro" id="IPR016197">
    <property type="entry name" value="Chromo-like_dom_sf"/>
</dbReference>
<evidence type="ECO:0000256" key="2">
    <source>
        <dbReference type="ARBA" id="ARBA00009093"/>
    </source>
</evidence>
<evidence type="ECO:0000256" key="5">
    <source>
        <dbReference type="ARBA" id="ARBA00023015"/>
    </source>
</evidence>
<feature type="region of interest" description="Disordered" evidence="8">
    <location>
        <begin position="465"/>
        <end position="485"/>
    </location>
</feature>
<evidence type="ECO:0000256" key="7">
    <source>
        <dbReference type="ARBA" id="ARBA00023242"/>
    </source>
</evidence>
<comment type="subcellular location">
    <subcellularLocation>
        <location evidence="1">Nucleus</location>
    </subcellularLocation>
</comment>
<feature type="region of interest" description="Disordered" evidence="8">
    <location>
        <begin position="231"/>
        <end position="279"/>
    </location>
</feature>
<name>A0A8H7LZT2_9AGAM</name>
<feature type="compositionally biased region" description="Acidic residues" evidence="8">
    <location>
        <begin position="348"/>
        <end position="394"/>
    </location>
</feature>
<evidence type="ECO:0000256" key="3">
    <source>
        <dbReference type="ARBA" id="ARBA00018505"/>
    </source>
</evidence>
<dbReference type="SUPFAM" id="SSF54160">
    <property type="entry name" value="Chromo domain-like"/>
    <property type="match status" value="1"/>
</dbReference>
<dbReference type="Gene3D" id="2.30.30.140">
    <property type="match status" value="1"/>
</dbReference>
<feature type="compositionally biased region" description="Basic and acidic residues" evidence="8">
    <location>
        <begin position="673"/>
        <end position="685"/>
    </location>
</feature>
<dbReference type="GO" id="GO:0035267">
    <property type="term" value="C:NuA4 histone acetyltransferase complex"/>
    <property type="evidence" value="ECO:0007669"/>
    <property type="project" value="TreeGrafter"/>
</dbReference>
<accession>A0A8H7LZT2</accession>
<dbReference type="Proteomes" id="UP000614334">
    <property type="component" value="Unassembled WGS sequence"/>
</dbReference>
<keyword evidence="5" id="KW-0805">Transcription regulation</keyword>
<feature type="compositionally biased region" description="Acidic residues" evidence="8">
    <location>
        <begin position="243"/>
        <end position="254"/>
    </location>
</feature>
<evidence type="ECO:0000259" key="9">
    <source>
        <dbReference type="SMART" id="SM01406"/>
    </source>
</evidence>
<feature type="domain" description="INO80 complex subunit B-like conserved region" evidence="9">
    <location>
        <begin position="459"/>
        <end position="554"/>
    </location>
</feature>
<dbReference type="AlphaFoldDB" id="A0A8H7LZT2"/>
<dbReference type="Pfam" id="PF05712">
    <property type="entry name" value="MRG"/>
    <property type="match status" value="1"/>
</dbReference>
<evidence type="ECO:0000256" key="8">
    <source>
        <dbReference type="SAM" id="MobiDB-lite"/>
    </source>
</evidence>
<evidence type="ECO:0000256" key="6">
    <source>
        <dbReference type="ARBA" id="ARBA00023163"/>
    </source>
</evidence>
<dbReference type="InterPro" id="IPR026541">
    <property type="entry name" value="MRG_dom"/>
</dbReference>
<feature type="region of interest" description="Disordered" evidence="8">
    <location>
        <begin position="303"/>
        <end position="424"/>
    </location>
</feature>
<keyword evidence="7" id="KW-0539">Nucleus</keyword>
<evidence type="ECO:0000256" key="4">
    <source>
        <dbReference type="ARBA" id="ARBA00022853"/>
    </source>
</evidence>
<proteinExistence type="inferred from homology"/>
<dbReference type="InterPro" id="IPR006880">
    <property type="entry name" value="INO80B_C"/>
</dbReference>
<feature type="region of interest" description="Disordered" evidence="8">
    <location>
        <begin position="635"/>
        <end position="685"/>
    </location>
</feature>
<dbReference type="GO" id="GO:0006325">
    <property type="term" value="P:chromatin organization"/>
    <property type="evidence" value="ECO:0007669"/>
    <property type="project" value="UniProtKB-KW"/>
</dbReference>